<comment type="caution">
    <text evidence="2">The sequence shown here is derived from an EMBL/GenBank/DDBJ whole genome shotgun (WGS) entry which is preliminary data.</text>
</comment>
<dbReference type="EMBL" id="BMPI01000024">
    <property type="protein sequence ID" value="GGM41639.1"/>
    <property type="molecule type" value="Genomic_DNA"/>
</dbReference>
<organism evidence="2 3">
    <name type="scientific">Dactylosporangium sucinum</name>
    <dbReference type="NCBI Taxonomy" id="1424081"/>
    <lineage>
        <taxon>Bacteria</taxon>
        <taxon>Bacillati</taxon>
        <taxon>Actinomycetota</taxon>
        <taxon>Actinomycetes</taxon>
        <taxon>Micromonosporales</taxon>
        <taxon>Micromonosporaceae</taxon>
        <taxon>Dactylosporangium</taxon>
    </lineage>
</organism>
<gene>
    <name evidence="2" type="ORF">GCM10007977_048870</name>
</gene>
<evidence type="ECO:0008006" key="4">
    <source>
        <dbReference type="Google" id="ProtNLM"/>
    </source>
</evidence>
<dbReference type="AlphaFoldDB" id="A0A917WYF0"/>
<evidence type="ECO:0000256" key="1">
    <source>
        <dbReference type="SAM" id="Phobius"/>
    </source>
</evidence>
<feature type="transmembrane region" description="Helical" evidence="1">
    <location>
        <begin position="21"/>
        <end position="48"/>
    </location>
</feature>
<dbReference type="NCBIfam" id="TIGR02532">
    <property type="entry name" value="IV_pilin_GFxxxE"/>
    <property type="match status" value="1"/>
</dbReference>
<evidence type="ECO:0000313" key="3">
    <source>
        <dbReference type="Proteomes" id="UP000642070"/>
    </source>
</evidence>
<dbReference type="Proteomes" id="UP000642070">
    <property type="component" value="Unassembled WGS sequence"/>
</dbReference>
<keyword evidence="1" id="KW-0472">Membrane</keyword>
<dbReference type="InterPro" id="IPR012902">
    <property type="entry name" value="N_methyl_site"/>
</dbReference>
<evidence type="ECO:0000313" key="2">
    <source>
        <dbReference type="EMBL" id="GGM41639.1"/>
    </source>
</evidence>
<keyword evidence="1" id="KW-0812">Transmembrane</keyword>
<reference evidence="2" key="1">
    <citation type="journal article" date="2014" name="Int. J. Syst. Evol. Microbiol.">
        <title>Complete genome sequence of Corynebacterium casei LMG S-19264T (=DSM 44701T), isolated from a smear-ripened cheese.</title>
        <authorList>
            <consortium name="US DOE Joint Genome Institute (JGI-PGF)"/>
            <person name="Walter F."/>
            <person name="Albersmeier A."/>
            <person name="Kalinowski J."/>
            <person name="Ruckert C."/>
        </authorList>
    </citation>
    <scope>NUCLEOTIDE SEQUENCE</scope>
    <source>
        <strain evidence="2">JCM 19831</strain>
    </source>
</reference>
<keyword evidence="1" id="KW-1133">Transmembrane helix</keyword>
<protein>
    <recommendedName>
        <fullName evidence="4">Prepilin-type N-terminal cleavage/methylation domain-containing protein</fullName>
    </recommendedName>
</protein>
<keyword evidence="3" id="KW-1185">Reference proteome</keyword>
<proteinExistence type="predicted"/>
<sequence length="206" mass="22715">MDNHMSLIQRIRRRAGDDRGVTLAEMVVTTGILSVVMTIFTTAIVQLYRASNENTTVAVTQSQLNTAFIRLDRELRYARGISSPRPSGKDWYVEFVSTETSSGDDECAQLNLNAATRTLRRQVWQDDGPTGRWAVLANEINVDDSWFKLLEPGEAAGFQRLQIKLVVKTAPGSGQRTATSSITFTALNTTSGTDPDDVCKEARSTP</sequence>
<name>A0A917WYF0_9ACTN</name>
<accession>A0A917WYF0</accession>
<reference evidence="2" key="2">
    <citation type="submission" date="2020-09" db="EMBL/GenBank/DDBJ databases">
        <authorList>
            <person name="Sun Q."/>
            <person name="Ohkuma M."/>
        </authorList>
    </citation>
    <scope>NUCLEOTIDE SEQUENCE</scope>
    <source>
        <strain evidence="2">JCM 19831</strain>
    </source>
</reference>